<gene>
    <name evidence="1" type="ORF">SK854_16735</name>
</gene>
<evidence type="ECO:0000313" key="2">
    <source>
        <dbReference type="Proteomes" id="UP001285352"/>
    </source>
</evidence>
<name>A0ABU4UWC5_9PSEU</name>
<keyword evidence="2" id="KW-1185">Reference proteome</keyword>
<sequence>MDFRVTVTEETAARLRPELARLIVEFRAMARMLVGALPNPDLIDDVWVEIEVGGQTWWIHWHDPHYRCESDTGVVVEAQIYYPDQIDPAFLLEYARTAGGHDAVVTACPRGFHDIARLLDLVPDLVSEPPERG</sequence>
<proteinExistence type="predicted"/>
<dbReference type="Proteomes" id="UP001285352">
    <property type="component" value="Unassembled WGS sequence"/>
</dbReference>
<protein>
    <submittedName>
        <fullName evidence="1">Uncharacterized protein</fullName>
    </submittedName>
</protein>
<reference evidence="1 2" key="1">
    <citation type="submission" date="2023-11" db="EMBL/GenBank/DDBJ databases">
        <title>Lentzea sokolovensis, sp. nov., Lentzea kristufkii, sp. nov., and Lentzea miocenensis, sp. nov., rare actinobacteria from Sokolov Coal Basin, Miocene lacustrine sediment, Czech Republic.</title>
        <authorList>
            <person name="Lara A."/>
            <person name="Kotroba L."/>
            <person name="Nouioui I."/>
            <person name="Neumann-Schaal M."/>
            <person name="Mast Y."/>
            <person name="Chronakova A."/>
        </authorList>
    </citation>
    <scope>NUCLEOTIDE SEQUENCE [LARGE SCALE GENOMIC DNA]</scope>
    <source>
        <strain evidence="1 2">BCCO 10_0061</strain>
    </source>
</reference>
<comment type="caution">
    <text evidence="1">The sequence shown here is derived from an EMBL/GenBank/DDBJ whole genome shotgun (WGS) entry which is preliminary data.</text>
</comment>
<evidence type="ECO:0000313" key="1">
    <source>
        <dbReference type="EMBL" id="MDX8143774.1"/>
    </source>
</evidence>
<dbReference type="EMBL" id="JAXAVU010000008">
    <property type="protein sequence ID" value="MDX8143774.1"/>
    <property type="molecule type" value="Genomic_DNA"/>
</dbReference>
<organism evidence="1 2">
    <name type="scientific">Lentzea sokolovensis</name>
    <dbReference type="NCBI Taxonomy" id="3095429"/>
    <lineage>
        <taxon>Bacteria</taxon>
        <taxon>Bacillati</taxon>
        <taxon>Actinomycetota</taxon>
        <taxon>Actinomycetes</taxon>
        <taxon>Pseudonocardiales</taxon>
        <taxon>Pseudonocardiaceae</taxon>
        <taxon>Lentzea</taxon>
    </lineage>
</organism>
<dbReference type="RefSeq" id="WP_319976015.1">
    <property type="nucleotide sequence ID" value="NZ_JAXAVU010000008.1"/>
</dbReference>
<accession>A0ABU4UWC5</accession>